<dbReference type="PANTHER" id="PTHR30050:SF2">
    <property type="entry name" value="CHROMOSOMAL REPLICATION INITIATOR PROTEIN DNAA"/>
    <property type="match status" value="1"/>
</dbReference>
<evidence type="ECO:0000256" key="10">
    <source>
        <dbReference type="RuleBase" id="RU000577"/>
    </source>
</evidence>
<keyword evidence="7 8" id="KW-0238">DNA-binding</keyword>
<keyword evidence="6 8" id="KW-0446">Lipid-binding</keyword>
<dbReference type="PANTHER" id="PTHR30050">
    <property type="entry name" value="CHROMOSOMAL REPLICATION INITIATOR PROTEIN DNAA"/>
    <property type="match status" value="1"/>
</dbReference>
<keyword evidence="15" id="KW-1185">Reference proteome</keyword>
<dbReference type="AlphaFoldDB" id="A0A975IN80"/>
<feature type="domain" description="Chromosomal replication initiator DnaA C-terminal" evidence="13">
    <location>
        <begin position="359"/>
        <end position="427"/>
    </location>
</feature>
<dbReference type="InterPro" id="IPR010921">
    <property type="entry name" value="Trp_repressor/repl_initiator"/>
</dbReference>
<evidence type="ECO:0000256" key="2">
    <source>
        <dbReference type="ARBA" id="ARBA00022490"/>
    </source>
</evidence>
<keyword evidence="3 8" id="KW-0235">DNA replication</keyword>
<dbReference type="SMART" id="SM00760">
    <property type="entry name" value="Bac_DnaA_C"/>
    <property type="match status" value="1"/>
</dbReference>
<comment type="similarity">
    <text evidence="1 8 11">Belongs to the DnaA family.</text>
</comment>
<dbReference type="GO" id="GO:0006270">
    <property type="term" value="P:DNA replication initiation"/>
    <property type="evidence" value="ECO:0007669"/>
    <property type="project" value="UniProtKB-UniRule"/>
</dbReference>
<evidence type="ECO:0000259" key="13">
    <source>
        <dbReference type="SMART" id="SM00760"/>
    </source>
</evidence>
<comment type="subunit">
    <text evidence="8">Oligomerizes as a right-handed, spiral filament on DNA at oriC.</text>
</comment>
<feature type="binding site" evidence="8">
    <location>
        <position position="155"/>
    </location>
    <ligand>
        <name>ATP</name>
        <dbReference type="ChEBI" id="CHEBI:30616"/>
    </ligand>
</feature>
<dbReference type="GO" id="GO:0005524">
    <property type="term" value="F:ATP binding"/>
    <property type="evidence" value="ECO:0007669"/>
    <property type="project" value="UniProtKB-UniRule"/>
</dbReference>
<name>A0A975IN80_LOWBP</name>
<dbReference type="PRINTS" id="PR00051">
    <property type="entry name" value="DNAA"/>
</dbReference>
<dbReference type="Gene3D" id="1.10.1750.10">
    <property type="match status" value="1"/>
</dbReference>
<dbReference type="EMBL" id="CP054393">
    <property type="protein sequence ID" value="QTX02571.1"/>
    <property type="molecule type" value="Genomic_DNA"/>
</dbReference>
<evidence type="ECO:0000256" key="1">
    <source>
        <dbReference type="ARBA" id="ARBA00006583"/>
    </source>
</evidence>
<protein>
    <recommendedName>
        <fullName evidence="8 9">Chromosomal replication initiator protein DnaA</fullName>
    </recommendedName>
</protein>
<dbReference type="CDD" id="cd06571">
    <property type="entry name" value="Bac_DnaA_C"/>
    <property type="match status" value="1"/>
</dbReference>
<evidence type="ECO:0000256" key="5">
    <source>
        <dbReference type="ARBA" id="ARBA00022840"/>
    </source>
</evidence>
<dbReference type="Pfam" id="PF08299">
    <property type="entry name" value="Bac_DnaA_C"/>
    <property type="match status" value="1"/>
</dbReference>
<dbReference type="InterPro" id="IPR013317">
    <property type="entry name" value="DnaA_dom"/>
</dbReference>
<dbReference type="InterPro" id="IPR001957">
    <property type="entry name" value="Chromosome_initiator_DnaA"/>
</dbReference>
<evidence type="ECO:0000256" key="3">
    <source>
        <dbReference type="ARBA" id="ARBA00022705"/>
    </source>
</evidence>
<dbReference type="SMART" id="SM00382">
    <property type="entry name" value="AAA"/>
    <property type="match status" value="1"/>
</dbReference>
<feature type="domain" description="AAA+ ATPase" evidence="12">
    <location>
        <begin position="141"/>
        <end position="275"/>
    </location>
</feature>
<sequence length="450" mass="53516">MEKKEFSKEEIWKNILKELSLIYNEKVFEETFSNLQLYKIENEVFFISVDNEFIKNKILNIYLKKIKKIAEKYSSKKIFFEFILEKKNKPEKEQKKEVFLNSENDEKNLDKDYTFDNFVSGSSNIFAFEMAKKIASSDKVEINPLYIFGSVGLGKTHLMQAIGNFIIKKKPNKKVLYIKVDQFIEDFTNNLIKGQMDNFNKKYRSIDVFLVDDIQTISEATRSQMEFFKIFDYLNFNKKQIVITSDKTISELSNIMKRLTNRFKAGLVVDIQKPDPKHRLDILKKKILKLQGNNFKLKKEILNFISAHFYDNIREMEGALSRLLNYIQIYKLDINLKNTKEALEPLLKNKKNITQEEIYSEKIKTIVSRFYNINVKDLVSKNKKIKYTLPRHIIIYFLKKINNVSYKKIAFLLDKKYSSVFKAYKLIEKKIEKNEELKKVIEFILNKMKN</sequence>
<evidence type="ECO:0000313" key="15">
    <source>
        <dbReference type="Proteomes" id="UP000672038"/>
    </source>
</evidence>
<dbReference type="InterPro" id="IPR027417">
    <property type="entry name" value="P-loop_NTPase"/>
</dbReference>
<dbReference type="Gene3D" id="3.40.50.300">
    <property type="entry name" value="P-loop containing nucleotide triphosphate hydrolases"/>
    <property type="match status" value="1"/>
</dbReference>
<comment type="subcellular location">
    <subcellularLocation>
        <location evidence="8">Cytoplasm</location>
    </subcellularLocation>
</comment>
<evidence type="ECO:0000256" key="8">
    <source>
        <dbReference type="HAMAP-Rule" id="MF_00377"/>
    </source>
</evidence>
<dbReference type="HAMAP" id="MF_00377">
    <property type="entry name" value="DnaA_bact"/>
    <property type="match status" value="1"/>
</dbReference>
<dbReference type="InterPro" id="IPR020591">
    <property type="entry name" value="Chromosome_initiator_DnaA-like"/>
</dbReference>
<dbReference type="InterPro" id="IPR003593">
    <property type="entry name" value="AAA+_ATPase"/>
</dbReference>
<dbReference type="GO" id="GO:0005737">
    <property type="term" value="C:cytoplasm"/>
    <property type="evidence" value="ECO:0007669"/>
    <property type="project" value="UniProtKB-SubCell"/>
</dbReference>
<dbReference type="GO" id="GO:0008289">
    <property type="term" value="F:lipid binding"/>
    <property type="evidence" value="ECO:0007669"/>
    <property type="project" value="UniProtKB-KW"/>
</dbReference>
<dbReference type="KEGG" id="pluf:LFWB_0010"/>
<dbReference type="RefSeq" id="WP_210954696.1">
    <property type="nucleotide sequence ID" value="NZ_CP054393.1"/>
</dbReference>
<organism evidence="14 15">
    <name type="scientific">Loofah witches'-broom phytoplasma</name>
    <dbReference type="NCBI Taxonomy" id="35773"/>
    <lineage>
        <taxon>Bacteria</taxon>
        <taxon>Bacillati</taxon>
        <taxon>Mycoplasmatota</taxon>
        <taxon>Mollicutes</taxon>
        <taxon>Acholeplasmatales</taxon>
        <taxon>Acholeplasmataceae</taxon>
        <taxon>Candidatus Phytoplasma</taxon>
        <taxon>16SrVIII (Loofah witches'-broom group)</taxon>
    </lineage>
</organism>
<proteinExistence type="inferred from homology"/>
<evidence type="ECO:0000256" key="4">
    <source>
        <dbReference type="ARBA" id="ARBA00022741"/>
    </source>
</evidence>
<keyword evidence="4 8" id="KW-0547">Nucleotide-binding</keyword>
<gene>
    <name evidence="8 14" type="primary">dnaA</name>
    <name evidence="14" type="ORF">LFWB_0010</name>
</gene>
<dbReference type="Pfam" id="PF11638">
    <property type="entry name" value="DnaA_N"/>
    <property type="match status" value="1"/>
</dbReference>
<keyword evidence="2 8" id="KW-0963">Cytoplasm</keyword>
<feature type="region of interest" description="Domain IV, binds dsDNA" evidence="8">
    <location>
        <begin position="328"/>
        <end position="450"/>
    </location>
</feature>
<feature type="region of interest" description="Domain I, interacts with DnaA modulators" evidence="8">
    <location>
        <begin position="1"/>
        <end position="95"/>
    </location>
</feature>
<evidence type="ECO:0000259" key="12">
    <source>
        <dbReference type="SMART" id="SM00382"/>
    </source>
</evidence>
<dbReference type="Proteomes" id="UP000672038">
    <property type="component" value="Chromosome"/>
</dbReference>
<comment type="caution">
    <text evidence="8">Lacks conserved residue(s) required for the propagation of feature annotation.</text>
</comment>
<dbReference type="InterPro" id="IPR024633">
    <property type="entry name" value="DnaA_N_dom"/>
</dbReference>
<dbReference type="SUPFAM" id="SSF52540">
    <property type="entry name" value="P-loop containing nucleoside triphosphate hydrolases"/>
    <property type="match status" value="1"/>
</dbReference>
<evidence type="ECO:0000256" key="7">
    <source>
        <dbReference type="ARBA" id="ARBA00023125"/>
    </source>
</evidence>
<accession>A0A975IN80</accession>
<evidence type="ECO:0000313" key="14">
    <source>
        <dbReference type="EMBL" id="QTX02571.1"/>
    </source>
</evidence>
<reference evidence="14" key="1">
    <citation type="submission" date="2020-06" db="EMBL/GenBank/DDBJ databases">
        <title>Complete genome sequence of Candidatus Phytoplasma luffae NCHU2019.</title>
        <authorList>
            <person name="Cho S.-T."/>
            <person name="Tan C.-M."/>
            <person name="Li J.-R."/>
            <person name="Chien Y.-Y."/>
            <person name="Chiu Y.-C."/>
            <person name="Yang J.-Y."/>
            <person name="Kuo C.-H."/>
        </authorList>
    </citation>
    <scope>NUCLEOTIDE SEQUENCE</scope>
    <source>
        <strain evidence="14">NCHU2019</strain>
    </source>
</reference>
<evidence type="ECO:0000256" key="11">
    <source>
        <dbReference type="RuleBase" id="RU004227"/>
    </source>
</evidence>
<feature type="binding site" evidence="8">
    <location>
        <position position="156"/>
    </location>
    <ligand>
        <name>ATP</name>
        <dbReference type="ChEBI" id="CHEBI:30616"/>
    </ligand>
</feature>
<dbReference type="InterPro" id="IPR038454">
    <property type="entry name" value="DnaA_N_sf"/>
</dbReference>
<feature type="binding site" evidence="8">
    <location>
        <position position="154"/>
    </location>
    <ligand>
        <name>ATP</name>
        <dbReference type="ChEBI" id="CHEBI:30616"/>
    </ligand>
</feature>
<evidence type="ECO:0000256" key="9">
    <source>
        <dbReference type="NCBIfam" id="TIGR00362"/>
    </source>
</evidence>
<dbReference type="NCBIfam" id="TIGR00362">
    <property type="entry name" value="DnaA"/>
    <property type="match status" value="1"/>
</dbReference>
<dbReference type="GO" id="GO:0005886">
    <property type="term" value="C:plasma membrane"/>
    <property type="evidence" value="ECO:0007669"/>
    <property type="project" value="TreeGrafter"/>
</dbReference>
<dbReference type="CDD" id="cd00009">
    <property type="entry name" value="AAA"/>
    <property type="match status" value="1"/>
</dbReference>
<dbReference type="GO" id="GO:0003688">
    <property type="term" value="F:DNA replication origin binding"/>
    <property type="evidence" value="ECO:0007669"/>
    <property type="project" value="UniProtKB-UniRule"/>
</dbReference>
<comment type="function">
    <text evidence="8 10">Plays an essential role in the initiation and regulation of chromosomal replication. ATP-DnaA binds to the origin of replication (oriC) to initiate formation of the DNA replication initiation complex once per cell cycle. Binds the DnaA box (a 9 base pair repeat at the origin) and separates the double-stranded (ds)DNA. Forms a right-handed helical filament on oriC DNA; dsDNA binds to the exterior of the filament while single-stranded (ss)DNA is stabiized in the filament's interior. The ATP-DnaA-oriC complex binds and stabilizes one strand of the AT-rich DNA unwinding element (DUE), permitting loading of DNA polymerase. After initiation quickly degrades to an ADP-DnaA complex that is not apt for DNA replication. Binds acidic phospholipids.</text>
</comment>
<dbReference type="Gene3D" id="1.10.8.60">
    <property type="match status" value="1"/>
</dbReference>
<dbReference type="GO" id="GO:0006275">
    <property type="term" value="P:regulation of DNA replication"/>
    <property type="evidence" value="ECO:0007669"/>
    <property type="project" value="UniProtKB-UniRule"/>
</dbReference>
<feature type="binding site" evidence="8">
    <location>
        <position position="152"/>
    </location>
    <ligand>
        <name>ATP</name>
        <dbReference type="ChEBI" id="CHEBI:30616"/>
    </ligand>
</feature>
<dbReference type="Gene3D" id="3.30.300.180">
    <property type="match status" value="1"/>
</dbReference>
<dbReference type="InterPro" id="IPR013159">
    <property type="entry name" value="DnaA_C"/>
</dbReference>
<comment type="domain">
    <text evidence="8">Domain I is involved in oligomerization and binding regulators, domain II is flexibile and of varying length in different bacteria, domain III forms the AAA+ region, while domain IV binds dsDNA.</text>
</comment>
<dbReference type="SUPFAM" id="SSF48295">
    <property type="entry name" value="TrpR-like"/>
    <property type="match status" value="1"/>
</dbReference>
<evidence type="ECO:0000256" key="6">
    <source>
        <dbReference type="ARBA" id="ARBA00023121"/>
    </source>
</evidence>
<dbReference type="Pfam" id="PF00308">
    <property type="entry name" value="Bac_DnaA"/>
    <property type="match status" value="1"/>
</dbReference>
<keyword evidence="5 8" id="KW-0067">ATP-binding</keyword>